<evidence type="ECO:0000313" key="2">
    <source>
        <dbReference type="Proteomes" id="UP001597532"/>
    </source>
</evidence>
<accession>A0ABW5VG84</accession>
<dbReference type="Pfam" id="PF13573">
    <property type="entry name" value="SprB"/>
    <property type="match status" value="2"/>
</dbReference>
<dbReference type="RefSeq" id="WP_377973988.1">
    <property type="nucleotide sequence ID" value="NZ_JBHUOK010000011.1"/>
</dbReference>
<feature type="non-terminal residue" evidence="1">
    <location>
        <position position="319"/>
    </location>
</feature>
<proteinExistence type="predicted"/>
<organism evidence="1 2">
    <name type="scientific">Arenibacter antarcticus</name>
    <dbReference type="NCBI Taxonomy" id="2040469"/>
    <lineage>
        <taxon>Bacteria</taxon>
        <taxon>Pseudomonadati</taxon>
        <taxon>Bacteroidota</taxon>
        <taxon>Flavobacteriia</taxon>
        <taxon>Flavobacteriales</taxon>
        <taxon>Flavobacteriaceae</taxon>
        <taxon>Arenibacter</taxon>
    </lineage>
</organism>
<dbReference type="InterPro" id="IPR025667">
    <property type="entry name" value="SprB_repeat"/>
</dbReference>
<keyword evidence="2" id="KW-1185">Reference proteome</keyword>
<protein>
    <submittedName>
        <fullName evidence="1">SprB repeat-containing protein</fullName>
    </submittedName>
</protein>
<comment type="caution">
    <text evidence="1">The sequence shown here is derived from an EMBL/GenBank/DDBJ whole genome shotgun (WGS) entry which is preliminary data.</text>
</comment>
<feature type="non-terminal residue" evidence="1">
    <location>
        <position position="1"/>
    </location>
</feature>
<dbReference type="Proteomes" id="UP001597532">
    <property type="component" value="Unassembled WGS sequence"/>
</dbReference>
<sequence>AGNFYVVLTATDAPFCPATSNIVTIGSPDAALDLLVTKNINANCNIGAQVTVKASGGNGGYTYAFVQDGSIPNPSDYTASASAILDPATNLNWDVWVKDAKDCLYRIDVVIAADPLPTVTVPAYADDQCTSTGNSYTFTATGLGVGPLKFRIDNKSYQSSGTFTVTAPGTYQVTVMDANGCTVTDTLLIYGPLAPNSQVIAQPSCADNDGIISVTANGGSGNYEYELQDAFGATLVPQGASNTFPSLGAGDYLMVVHDTTTGCNSSAPISLEAASPVIFTWTKEDVSCNGGADGSIQVILDAANDNPPYTFTIFDGTTT</sequence>
<gene>
    <name evidence="1" type="ORF">ACFS1K_05535</name>
</gene>
<reference evidence="2" key="1">
    <citation type="journal article" date="2019" name="Int. J. Syst. Evol. Microbiol.">
        <title>The Global Catalogue of Microorganisms (GCM) 10K type strain sequencing project: providing services to taxonomists for standard genome sequencing and annotation.</title>
        <authorList>
            <consortium name="The Broad Institute Genomics Platform"/>
            <consortium name="The Broad Institute Genome Sequencing Center for Infectious Disease"/>
            <person name="Wu L."/>
            <person name="Ma J."/>
        </authorList>
    </citation>
    <scope>NUCLEOTIDE SEQUENCE [LARGE SCALE GENOMIC DNA]</scope>
    <source>
        <strain evidence="2">KCTC 52924</strain>
    </source>
</reference>
<name>A0ABW5VG84_9FLAO</name>
<evidence type="ECO:0000313" key="1">
    <source>
        <dbReference type="EMBL" id="MFD2789218.1"/>
    </source>
</evidence>
<dbReference type="EMBL" id="JBHUOK010000011">
    <property type="protein sequence ID" value="MFD2789218.1"/>
    <property type="molecule type" value="Genomic_DNA"/>
</dbReference>